<keyword evidence="3" id="KW-1185">Reference proteome</keyword>
<reference evidence="2 3" key="2">
    <citation type="submission" date="2018-10" db="EMBL/GenBank/DDBJ databases">
        <authorList>
            <consortium name="Pathogen Informatics"/>
        </authorList>
    </citation>
    <scope>NUCLEOTIDE SEQUENCE [LARGE SCALE GENOMIC DNA]</scope>
</reference>
<name>A0A0R3UCE9_MESCO</name>
<dbReference type="WBParaSite" id="MCOS_0000459701-mRNA-1">
    <property type="protein sequence ID" value="MCOS_0000459701-mRNA-1"/>
    <property type="gene ID" value="MCOS_0000459701"/>
</dbReference>
<feature type="compositionally biased region" description="Polar residues" evidence="1">
    <location>
        <begin position="21"/>
        <end position="46"/>
    </location>
</feature>
<feature type="compositionally biased region" description="Gly residues" evidence="1">
    <location>
        <begin position="145"/>
        <end position="157"/>
    </location>
</feature>
<evidence type="ECO:0000313" key="4">
    <source>
        <dbReference type="WBParaSite" id="MCOS_0000459701-mRNA-1"/>
    </source>
</evidence>
<gene>
    <name evidence="2" type="ORF">MCOS_LOCUS4598</name>
</gene>
<organism evidence="4">
    <name type="scientific">Mesocestoides corti</name>
    <name type="common">Flatworm</name>
    <dbReference type="NCBI Taxonomy" id="53468"/>
    <lineage>
        <taxon>Eukaryota</taxon>
        <taxon>Metazoa</taxon>
        <taxon>Spiralia</taxon>
        <taxon>Lophotrochozoa</taxon>
        <taxon>Platyhelminthes</taxon>
        <taxon>Cestoda</taxon>
        <taxon>Eucestoda</taxon>
        <taxon>Cyclophyllidea</taxon>
        <taxon>Mesocestoididae</taxon>
        <taxon>Mesocestoides</taxon>
    </lineage>
</organism>
<sequence>MVNDTEQELPAKQQQERSPHSTRTSGEGDNLDQQLHHQTGPSTNADTEPPPPTSSFFPSEPDLPEPAQQLPTMPEPVPSFDPNPRVCCTFHERLKMVERWINSIPPDTPTDEQTSPTKMKTASDSQSISGDTPTEGDTTVPSTSGGDGGGGGDGGEISKGAYL</sequence>
<dbReference type="AlphaFoldDB" id="A0A0R3UCE9"/>
<evidence type="ECO:0000313" key="2">
    <source>
        <dbReference type="EMBL" id="VDD78595.1"/>
    </source>
</evidence>
<dbReference type="Proteomes" id="UP000267029">
    <property type="component" value="Unassembled WGS sequence"/>
</dbReference>
<feature type="region of interest" description="Disordered" evidence="1">
    <location>
        <begin position="1"/>
        <end position="86"/>
    </location>
</feature>
<proteinExistence type="predicted"/>
<feature type="compositionally biased region" description="Polar residues" evidence="1">
    <location>
        <begin position="111"/>
        <end position="144"/>
    </location>
</feature>
<evidence type="ECO:0000313" key="3">
    <source>
        <dbReference type="Proteomes" id="UP000267029"/>
    </source>
</evidence>
<evidence type="ECO:0000256" key="1">
    <source>
        <dbReference type="SAM" id="MobiDB-lite"/>
    </source>
</evidence>
<protein>
    <submittedName>
        <fullName evidence="2 4">Uncharacterized protein</fullName>
    </submittedName>
</protein>
<feature type="region of interest" description="Disordered" evidence="1">
    <location>
        <begin position="100"/>
        <end position="163"/>
    </location>
</feature>
<dbReference type="EMBL" id="UXSR01001915">
    <property type="protein sequence ID" value="VDD78595.1"/>
    <property type="molecule type" value="Genomic_DNA"/>
</dbReference>
<reference evidence="4" key="1">
    <citation type="submission" date="2017-02" db="UniProtKB">
        <authorList>
            <consortium name="WormBaseParasite"/>
        </authorList>
    </citation>
    <scope>IDENTIFICATION</scope>
</reference>
<accession>A0A0R3UCE9</accession>